<keyword evidence="5 7" id="KW-1133">Transmembrane helix</keyword>
<keyword evidence="2" id="KW-1003">Cell membrane</keyword>
<sequence length="280" mass="33315">MKIIIYWDPIKLLYCLGIKISIYSIMFIISFIFFLKKIYSIYSIDRKKIDNLILYSIIGLLIGARTFHVIFYNFCFYKKNRIEAIFPIHKESNSSLFFFIKNYKFIGYQGLSSHGAALGLLISTYFYNRKILKKKFLFLCDKLCIFLALSGFFIRIGNFFNSEMLGTTSNLPFSILFVQIHYDKINSIKRHPSQLYESISYIIIFKIISFLYNKKNIKGYIFSIFLIFMWSIRFILEFFKEPQKNEFVFKKILNTGQLLSIPFIITGLFIYLQLFQVFLL</sequence>
<evidence type="ECO:0000313" key="8">
    <source>
        <dbReference type="EMBL" id="RIU86566.1"/>
    </source>
</evidence>
<dbReference type="Proteomes" id="UP000265496">
    <property type="component" value="Unassembled WGS sequence"/>
</dbReference>
<organism evidence="8 9">
    <name type="scientific">Candidatus Karelsulcia muelleri</name>
    <dbReference type="NCBI Taxonomy" id="336810"/>
    <lineage>
        <taxon>Bacteria</taxon>
        <taxon>Pseudomonadati</taxon>
        <taxon>Bacteroidota</taxon>
        <taxon>Flavobacteriia</taxon>
        <taxon>Flavobacteriales</taxon>
        <taxon>Candidatus Karelsulcia</taxon>
    </lineage>
</organism>
<gene>
    <name evidence="8" type="ORF">D2A33_00140</name>
</gene>
<evidence type="ECO:0000256" key="5">
    <source>
        <dbReference type="ARBA" id="ARBA00022989"/>
    </source>
</evidence>
<feature type="transmembrane region" description="Helical" evidence="7">
    <location>
        <begin position="12"/>
        <end position="33"/>
    </location>
</feature>
<dbReference type="PROSITE" id="PS01311">
    <property type="entry name" value="LGT"/>
    <property type="match status" value="1"/>
</dbReference>
<dbReference type="AlphaFoldDB" id="A0A3A1MNQ9"/>
<keyword evidence="4 7" id="KW-0812">Transmembrane</keyword>
<dbReference type="GO" id="GO:0042158">
    <property type="term" value="P:lipoprotein biosynthetic process"/>
    <property type="evidence" value="ECO:0007669"/>
    <property type="project" value="InterPro"/>
</dbReference>
<evidence type="ECO:0000256" key="2">
    <source>
        <dbReference type="ARBA" id="ARBA00022475"/>
    </source>
</evidence>
<dbReference type="GO" id="GO:0008961">
    <property type="term" value="F:phosphatidylglycerol-prolipoprotein diacylglyceryl transferase activity"/>
    <property type="evidence" value="ECO:0007669"/>
    <property type="project" value="InterPro"/>
</dbReference>
<comment type="caution">
    <text evidence="8">The sequence shown here is derived from an EMBL/GenBank/DDBJ whole genome shotgun (WGS) entry which is preliminary data.</text>
</comment>
<feature type="transmembrane region" description="Helical" evidence="7">
    <location>
        <begin position="194"/>
        <end position="213"/>
    </location>
</feature>
<feature type="transmembrane region" description="Helical" evidence="7">
    <location>
        <begin position="257"/>
        <end position="279"/>
    </location>
</feature>
<keyword evidence="3 8" id="KW-0808">Transferase</keyword>
<evidence type="ECO:0000313" key="9">
    <source>
        <dbReference type="Proteomes" id="UP000265496"/>
    </source>
</evidence>
<name>A0A3A1MNQ9_9FLAO</name>
<evidence type="ECO:0000256" key="1">
    <source>
        <dbReference type="ARBA" id="ARBA00007150"/>
    </source>
</evidence>
<dbReference type="GO" id="GO:0005886">
    <property type="term" value="C:plasma membrane"/>
    <property type="evidence" value="ECO:0007669"/>
    <property type="project" value="InterPro"/>
</dbReference>
<dbReference type="PANTHER" id="PTHR30589:SF0">
    <property type="entry name" value="PHOSPHATIDYLGLYCEROL--PROLIPOPROTEIN DIACYLGLYCERYL TRANSFERASE"/>
    <property type="match status" value="1"/>
</dbReference>
<dbReference type="PANTHER" id="PTHR30589">
    <property type="entry name" value="PROLIPOPROTEIN DIACYLGLYCERYL TRANSFERASE"/>
    <property type="match status" value="1"/>
</dbReference>
<feature type="transmembrane region" description="Helical" evidence="7">
    <location>
        <begin position="53"/>
        <end position="75"/>
    </location>
</feature>
<evidence type="ECO:0000256" key="3">
    <source>
        <dbReference type="ARBA" id="ARBA00022679"/>
    </source>
</evidence>
<evidence type="ECO:0000256" key="4">
    <source>
        <dbReference type="ARBA" id="ARBA00022692"/>
    </source>
</evidence>
<dbReference type="EMBL" id="QWZP01000002">
    <property type="protein sequence ID" value="RIU86566.1"/>
    <property type="molecule type" value="Genomic_DNA"/>
</dbReference>
<protein>
    <submittedName>
        <fullName evidence="8">Prolipoprotein diacylglyceryl transferase</fullName>
    </submittedName>
</protein>
<feature type="transmembrane region" description="Helical" evidence="7">
    <location>
        <begin position="136"/>
        <end position="158"/>
    </location>
</feature>
<feature type="transmembrane region" description="Helical" evidence="7">
    <location>
        <begin position="219"/>
        <end position="236"/>
    </location>
</feature>
<dbReference type="Pfam" id="PF01790">
    <property type="entry name" value="LGT"/>
    <property type="match status" value="1"/>
</dbReference>
<keyword evidence="8" id="KW-0449">Lipoprotein</keyword>
<keyword evidence="6 7" id="KW-0472">Membrane</keyword>
<reference evidence="9" key="1">
    <citation type="submission" date="2018-08" db="EMBL/GenBank/DDBJ databases">
        <authorList>
            <person name="Dai Z."/>
        </authorList>
    </citation>
    <scope>NUCLEOTIDE SEQUENCE [LARGE SCALE GENOMIC DNA]</scope>
    <source>
        <strain evidence="9">KPTW1</strain>
    </source>
</reference>
<accession>A0A3A1MNQ9</accession>
<reference evidence="8 9" key="2">
    <citation type="submission" date="2018-10" db="EMBL/GenBank/DDBJ databases">
        <title>Draft genome sequence of Candidatus Sulcia muelleri from Kolla paulula, a vector of Xylella fastidiosa causing Pierces disease of grapevine in Taiwan.</title>
        <authorList>
            <person name="Shih H.-T."/>
        </authorList>
    </citation>
    <scope>NUCLEOTIDE SEQUENCE [LARGE SCALE GENOMIC DNA]</scope>
    <source>
        <strain evidence="8 9">KPTW1</strain>
    </source>
</reference>
<comment type="similarity">
    <text evidence="1">Belongs to the Lgt family.</text>
</comment>
<dbReference type="InterPro" id="IPR001640">
    <property type="entry name" value="Lgt"/>
</dbReference>
<proteinExistence type="inferred from homology"/>
<evidence type="ECO:0000256" key="6">
    <source>
        <dbReference type="ARBA" id="ARBA00023136"/>
    </source>
</evidence>
<evidence type="ECO:0000256" key="7">
    <source>
        <dbReference type="SAM" id="Phobius"/>
    </source>
</evidence>